<evidence type="ECO:0000313" key="7">
    <source>
        <dbReference type="EMBL" id="EAQ77031.1"/>
    </source>
</evidence>
<dbReference type="AlphaFoldDB" id="A4A2G4"/>
<proteinExistence type="predicted"/>
<keyword evidence="7" id="KW-0449">Lipoprotein</keyword>
<dbReference type="InterPro" id="IPR017937">
    <property type="entry name" value="Thioredoxin_CS"/>
</dbReference>
<evidence type="ECO:0000256" key="5">
    <source>
        <dbReference type="SAM" id="SignalP"/>
    </source>
</evidence>
<dbReference type="EMBL" id="AANZ01000045">
    <property type="protein sequence ID" value="EAQ77031.1"/>
    <property type="molecule type" value="Genomic_DNA"/>
</dbReference>
<dbReference type="InterPro" id="IPR036249">
    <property type="entry name" value="Thioredoxin-like_sf"/>
</dbReference>
<dbReference type="GO" id="GO:0017004">
    <property type="term" value="P:cytochrome complex assembly"/>
    <property type="evidence" value="ECO:0007669"/>
    <property type="project" value="UniProtKB-KW"/>
</dbReference>
<comment type="subcellular location">
    <subcellularLocation>
        <location evidence="1">Cell envelope</location>
    </subcellularLocation>
</comment>
<feature type="domain" description="Thioredoxin" evidence="6">
    <location>
        <begin position="248"/>
        <end position="394"/>
    </location>
</feature>
<evidence type="ECO:0000256" key="3">
    <source>
        <dbReference type="ARBA" id="ARBA00023157"/>
    </source>
</evidence>
<evidence type="ECO:0000256" key="4">
    <source>
        <dbReference type="ARBA" id="ARBA00023284"/>
    </source>
</evidence>
<dbReference type="Pfam" id="PF13905">
    <property type="entry name" value="Thioredoxin_8"/>
    <property type="match status" value="1"/>
</dbReference>
<dbReference type="OrthoDB" id="252709at2"/>
<evidence type="ECO:0000256" key="1">
    <source>
        <dbReference type="ARBA" id="ARBA00004196"/>
    </source>
</evidence>
<reference evidence="7 8" key="1">
    <citation type="submission" date="2006-02" db="EMBL/GenBank/DDBJ databases">
        <authorList>
            <person name="Amann R."/>
            <person name="Ferriera S."/>
            <person name="Johnson J."/>
            <person name="Kravitz S."/>
            <person name="Halpern A."/>
            <person name="Remington K."/>
            <person name="Beeson K."/>
            <person name="Tran B."/>
            <person name="Rogers Y.-H."/>
            <person name="Friedman R."/>
            <person name="Venter J.C."/>
        </authorList>
    </citation>
    <scope>NUCLEOTIDE SEQUENCE [LARGE SCALE GENOMIC DNA]</scope>
    <source>
        <strain evidence="7 8">DSM 3645</strain>
    </source>
</reference>
<feature type="signal peptide" evidence="5">
    <location>
        <begin position="1"/>
        <end position="35"/>
    </location>
</feature>
<dbReference type="PANTHER" id="PTHR42852:SF6">
    <property type="entry name" value="THIOL:DISULFIDE INTERCHANGE PROTEIN DSBE"/>
    <property type="match status" value="1"/>
</dbReference>
<evidence type="ECO:0000259" key="6">
    <source>
        <dbReference type="PROSITE" id="PS51352"/>
    </source>
</evidence>
<feature type="chain" id="PRO_5002664024" evidence="5">
    <location>
        <begin position="36"/>
        <end position="403"/>
    </location>
</feature>
<keyword evidence="4" id="KW-0676">Redox-active center</keyword>
<organism evidence="7 8">
    <name type="scientific">Blastopirellula marina DSM 3645</name>
    <dbReference type="NCBI Taxonomy" id="314230"/>
    <lineage>
        <taxon>Bacteria</taxon>
        <taxon>Pseudomonadati</taxon>
        <taxon>Planctomycetota</taxon>
        <taxon>Planctomycetia</taxon>
        <taxon>Pirellulales</taxon>
        <taxon>Pirellulaceae</taxon>
        <taxon>Blastopirellula</taxon>
    </lineage>
</organism>
<keyword evidence="3" id="KW-1015">Disulfide bond</keyword>
<sequence>MSLFAVSLTQNLRASLLAAAIATTPLGLLAQPAFAADATPVIETEEAVDFDPTTSNDVSLLTAHIDTLRGELGGVKGTKEERQAEFVKLMREMAVTCQKIKDLQGTGVSLAKANTFKIVSLKEIAAATETDADKAAFDAALNEGINSGAADTVQISIYMLIDAHVKAPRAGGKLDVDKMLADAKKKVNFDQPGLPGLIAAKVVSPYVIARNRAEGITMLAAAIELNAASEDPAISNALQKVEGLHRRLTIIGKPLELTGTMLDGSELDWSAYRGKVVLVDFFATWCGPCRAEMPHVLEMYEKYKGAGFEVLGISLDDSQENAESYIAEMKLPWQTMFPVEESQRGWQHPLVTYLGIDGIPQAILVDQQGNVIDLNARGDKLTSELKRLLDAAPTAPATEHEKT</sequence>
<gene>
    <name evidence="7" type="ORF">DSM3645_04245</name>
</gene>
<dbReference type="PANTHER" id="PTHR42852">
    <property type="entry name" value="THIOL:DISULFIDE INTERCHANGE PROTEIN DSBE"/>
    <property type="match status" value="1"/>
</dbReference>
<dbReference type="Proteomes" id="UP000004358">
    <property type="component" value="Unassembled WGS sequence"/>
</dbReference>
<dbReference type="HOGENOM" id="CLU_682701_0_0_0"/>
<evidence type="ECO:0000313" key="8">
    <source>
        <dbReference type="Proteomes" id="UP000004358"/>
    </source>
</evidence>
<name>A4A2G4_9BACT</name>
<dbReference type="PROSITE" id="PS00194">
    <property type="entry name" value="THIOREDOXIN_1"/>
    <property type="match status" value="1"/>
</dbReference>
<dbReference type="InterPro" id="IPR012336">
    <property type="entry name" value="Thioredoxin-like_fold"/>
</dbReference>
<protein>
    <submittedName>
        <fullName evidence="7">Putative lipoprotein/thioderoxin</fullName>
    </submittedName>
</protein>
<dbReference type="GO" id="GO:0030313">
    <property type="term" value="C:cell envelope"/>
    <property type="evidence" value="ECO:0007669"/>
    <property type="project" value="UniProtKB-SubCell"/>
</dbReference>
<dbReference type="InterPro" id="IPR050553">
    <property type="entry name" value="Thioredoxin_ResA/DsbE_sf"/>
</dbReference>
<accession>A4A2G4</accession>
<evidence type="ECO:0000256" key="2">
    <source>
        <dbReference type="ARBA" id="ARBA00022748"/>
    </source>
</evidence>
<comment type="caution">
    <text evidence="7">The sequence shown here is derived from an EMBL/GenBank/DDBJ whole genome shotgun (WGS) entry which is preliminary data.</text>
</comment>
<keyword evidence="5" id="KW-0732">Signal</keyword>
<dbReference type="Gene3D" id="3.40.30.10">
    <property type="entry name" value="Glutaredoxin"/>
    <property type="match status" value="1"/>
</dbReference>
<dbReference type="eggNOG" id="COG0526">
    <property type="taxonomic scope" value="Bacteria"/>
</dbReference>
<dbReference type="STRING" id="314230.DSM3645_04245"/>
<dbReference type="CDD" id="cd02966">
    <property type="entry name" value="TlpA_like_family"/>
    <property type="match status" value="1"/>
</dbReference>
<dbReference type="RefSeq" id="WP_002654443.1">
    <property type="nucleotide sequence ID" value="NZ_CH672377.1"/>
</dbReference>
<keyword evidence="2" id="KW-0201">Cytochrome c-type biogenesis</keyword>
<dbReference type="SUPFAM" id="SSF52833">
    <property type="entry name" value="Thioredoxin-like"/>
    <property type="match status" value="1"/>
</dbReference>
<dbReference type="InterPro" id="IPR013766">
    <property type="entry name" value="Thioredoxin_domain"/>
</dbReference>
<dbReference type="PROSITE" id="PS51352">
    <property type="entry name" value="THIOREDOXIN_2"/>
    <property type="match status" value="1"/>
</dbReference>